<comment type="similarity">
    <text evidence="1 6 7">Belongs to the universal ribosomal protein uL6 family.</text>
</comment>
<dbReference type="FunFam" id="3.90.930.12:FF:000001">
    <property type="entry name" value="50S ribosomal protein L6"/>
    <property type="match status" value="1"/>
</dbReference>
<evidence type="ECO:0000256" key="8">
    <source>
        <dbReference type="RuleBase" id="RU003870"/>
    </source>
</evidence>
<feature type="domain" description="Large ribosomal subunit protein uL6 alpha-beta" evidence="9">
    <location>
        <begin position="11"/>
        <end position="83"/>
    </location>
</feature>
<dbReference type="SUPFAM" id="SSF56053">
    <property type="entry name" value="Ribosomal protein L6"/>
    <property type="match status" value="2"/>
</dbReference>
<protein>
    <recommendedName>
        <fullName evidence="6">Large ribosomal subunit protein uL6</fullName>
    </recommendedName>
</protein>
<dbReference type="RefSeq" id="WP_041953755.1">
    <property type="nucleotide sequence ID" value="NZ_CP009761.1"/>
</dbReference>
<comment type="subunit">
    <text evidence="6">Part of the 50S ribosomal subunit.</text>
</comment>
<keyword evidence="2 6" id="KW-0699">rRNA-binding</keyword>
<evidence type="ECO:0000256" key="6">
    <source>
        <dbReference type="HAMAP-Rule" id="MF_01365"/>
    </source>
</evidence>
<reference evidence="10 11" key="1">
    <citation type="submission" date="2014-10" db="EMBL/GenBank/DDBJ databases">
        <title>Complete genome sequence of Parvimonas micra KCOM 1535 (= ChDC B708).</title>
        <authorList>
            <person name="Kook J.-K."/>
            <person name="Park S.-N."/>
            <person name="Lim Y.K."/>
            <person name="Roh H."/>
        </authorList>
    </citation>
    <scope>NUCLEOTIDE SEQUENCE [LARGE SCALE GENOMIC DNA]</scope>
    <source>
        <strain evidence="11">KCOM 1535 / ChDC B708</strain>
    </source>
</reference>
<dbReference type="InterPro" id="IPR036789">
    <property type="entry name" value="Ribosomal_uL6-like_a/b-dom_sf"/>
</dbReference>
<dbReference type="InterPro" id="IPR019906">
    <property type="entry name" value="Ribosomal_uL6_bac-type"/>
</dbReference>
<feature type="domain" description="Large ribosomal subunit protein uL6 alpha-beta" evidence="9">
    <location>
        <begin position="92"/>
        <end position="165"/>
    </location>
</feature>
<evidence type="ECO:0000259" key="9">
    <source>
        <dbReference type="Pfam" id="PF00347"/>
    </source>
</evidence>
<evidence type="ECO:0000313" key="11">
    <source>
        <dbReference type="Proteomes" id="UP000031386"/>
    </source>
</evidence>
<dbReference type="InterPro" id="IPR002358">
    <property type="entry name" value="Ribosomal_uL6_CS"/>
</dbReference>
<dbReference type="OrthoDB" id="9805007at2"/>
<gene>
    <name evidence="6" type="primary">rplF</name>
    <name evidence="10" type="ORF">NW74_02975</name>
</gene>
<dbReference type="GO" id="GO:0019843">
    <property type="term" value="F:rRNA binding"/>
    <property type="evidence" value="ECO:0007669"/>
    <property type="project" value="UniProtKB-UniRule"/>
</dbReference>
<dbReference type="PANTHER" id="PTHR11655">
    <property type="entry name" value="60S/50S RIBOSOMAL PROTEIN L6/L9"/>
    <property type="match status" value="1"/>
</dbReference>
<dbReference type="NCBIfam" id="TIGR03654">
    <property type="entry name" value="L6_bact"/>
    <property type="match status" value="1"/>
</dbReference>
<proteinExistence type="inferred from homology"/>
<dbReference type="GO" id="GO:0003735">
    <property type="term" value="F:structural constituent of ribosome"/>
    <property type="evidence" value="ECO:0007669"/>
    <property type="project" value="UniProtKB-UniRule"/>
</dbReference>
<dbReference type="GO" id="GO:0002181">
    <property type="term" value="P:cytoplasmic translation"/>
    <property type="evidence" value="ECO:0007669"/>
    <property type="project" value="TreeGrafter"/>
</dbReference>
<keyword evidence="3 6" id="KW-0694">RNA-binding</keyword>
<dbReference type="AlphaFoldDB" id="A0A0B4S0V4"/>
<evidence type="ECO:0000313" key="10">
    <source>
        <dbReference type="EMBL" id="AIZ36370.1"/>
    </source>
</evidence>
<dbReference type="PIRSF" id="PIRSF002162">
    <property type="entry name" value="Ribosomal_L6"/>
    <property type="match status" value="1"/>
</dbReference>
<dbReference type="PROSITE" id="PS00525">
    <property type="entry name" value="RIBOSOMAL_L6_1"/>
    <property type="match status" value="1"/>
</dbReference>
<evidence type="ECO:0000256" key="3">
    <source>
        <dbReference type="ARBA" id="ARBA00022884"/>
    </source>
</evidence>
<organism evidence="10 11">
    <name type="scientific">Parvimonas micra</name>
    <dbReference type="NCBI Taxonomy" id="33033"/>
    <lineage>
        <taxon>Bacteria</taxon>
        <taxon>Bacillati</taxon>
        <taxon>Bacillota</taxon>
        <taxon>Tissierellia</taxon>
        <taxon>Tissierellales</taxon>
        <taxon>Peptoniphilaceae</taxon>
        <taxon>Parvimonas</taxon>
    </lineage>
</organism>
<dbReference type="Gene3D" id="3.90.930.12">
    <property type="entry name" value="Ribosomal protein L6, alpha-beta domain"/>
    <property type="match status" value="2"/>
</dbReference>
<sequence length="179" mass="19841">MSRIGLKPIVVPAGVEVILGEENFVEVKGPKGKLDQQLSREMNIKMEGNTISIERPSEIKRHKSLHGLTRTLLANMIDGVSKGFTKTLIIEGTGYRAAKSGKKLTLNLGYSHPIEVMDPEGITVEVPEPTKIVINGIDKQKLGNFAANIRSYRRPEPYKGKGVRYEGEYIRRKVGKTGK</sequence>
<dbReference type="Pfam" id="PF00347">
    <property type="entry name" value="Ribosomal_L6"/>
    <property type="match status" value="2"/>
</dbReference>
<dbReference type="InterPro" id="IPR000702">
    <property type="entry name" value="Ribosomal_uL6-like"/>
</dbReference>
<dbReference type="PRINTS" id="PR00059">
    <property type="entry name" value="RIBOSOMALL6"/>
</dbReference>
<dbReference type="HAMAP" id="MF_01365_B">
    <property type="entry name" value="Ribosomal_uL6_B"/>
    <property type="match status" value="1"/>
</dbReference>
<dbReference type="GO" id="GO:0022625">
    <property type="term" value="C:cytosolic large ribosomal subunit"/>
    <property type="evidence" value="ECO:0007669"/>
    <property type="project" value="UniProtKB-UniRule"/>
</dbReference>
<dbReference type="Proteomes" id="UP000031386">
    <property type="component" value="Chromosome"/>
</dbReference>
<evidence type="ECO:0000256" key="5">
    <source>
        <dbReference type="ARBA" id="ARBA00023274"/>
    </source>
</evidence>
<dbReference type="InterPro" id="IPR020040">
    <property type="entry name" value="Ribosomal_uL6_a/b-dom"/>
</dbReference>
<dbReference type="PANTHER" id="PTHR11655:SF14">
    <property type="entry name" value="LARGE RIBOSOMAL SUBUNIT PROTEIN UL6M"/>
    <property type="match status" value="1"/>
</dbReference>
<name>A0A0B4S0V4_9FIRM</name>
<comment type="function">
    <text evidence="6 8">This protein binds to the 23S rRNA, and is important in its secondary structure. It is located near the subunit interface in the base of the L7/L12 stalk, and near the tRNA binding site of the peptidyltransferase center.</text>
</comment>
<keyword evidence="5 6" id="KW-0687">Ribonucleoprotein</keyword>
<dbReference type="FunFam" id="3.90.930.12:FF:000002">
    <property type="entry name" value="50S ribosomal protein L6"/>
    <property type="match status" value="1"/>
</dbReference>
<accession>A0A0B4S0V4</accession>
<keyword evidence="11" id="KW-1185">Reference proteome</keyword>
<evidence type="ECO:0000256" key="7">
    <source>
        <dbReference type="RuleBase" id="RU003869"/>
    </source>
</evidence>
<evidence type="ECO:0000256" key="1">
    <source>
        <dbReference type="ARBA" id="ARBA00009356"/>
    </source>
</evidence>
<evidence type="ECO:0000256" key="2">
    <source>
        <dbReference type="ARBA" id="ARBA00022730"/>
    </source>
</evidence>
<dbReference type="STRING" id="33033.NW74_02975"/>
<dbReference type="EMBL" id="CP009761">
    <property type="protein sequence ID" value="AIZ36370.1"/>
    <property type="molecule type" value="Genomic_DNA"/>
</dbReference>
<dbReference type="KEGG" id="pmic:NW74_02975"/>
<keyword evidence="4 6" id="KW-0689">Ribosomal protein</keyword>
<evidence type="ECO:0000256" key="4">
    <source>
        <dbReference type="ARBA" id="ARBA00022980"/>
    </source>
</evidence>